<keyword evidence="4 8" id="KW-1133">Transmembrane helix</keyword>
<dbReference type="GO" id="GO:0001508">
    <property type="term" value="P:action potential"/>
    <property type="evidence" value="ECO:0007669"/>
    <property type="project" value="TreeGrafter"/>
</dbReference>
<sequence length="193" mass="22300">MKINRALIELFILVLILIDSISLIFIMFVDLSLNNVLLVSFFDFIVCLILFFEFIYDLKHSKDKKEYLNHNWYYIPAMIPDYIITISLHILGGSSLTLIFRLIRFIRIGRILILLKKDTKIFSNFLKHTYLDKLVLAILVLVICASITFFLYDPSVSTFSDSLWYVVVTISSVGYGDIIPESSIGRIIGFILI</sequence>
<protein>
    <submittedName>
        <fullName evidence="10">Ion channel</fullName>
    </submittedName>
</protein>
<gene>
    <name evidence="10" type="ORF">MBFIL_09540</name>
</gene>
<keyword evidence="11" id="KW-1185">Reference proteome</keyword>
<evidence type="ECO:0000313" key="11">
    <source>
        <dbReference type="Proteomes" id="UP000077066"/>
    </source>
</evidence>
<dbReference type="Gene3D" id="1.20.120.350">
    <property type="entry name" value="Voltage-gated potassium channels. Chain C"/>
    <property type="match status" value="1"/>
</dbReference>
<dbReference type="AlphaFoldDB" id="A0A166C018"/>
<dbReference type="GO" id="GO:0005249">
    <property type="term" value="F:voltage-gated potassium channel activity"/>
    <property type="evidence" value="ECO:0007669"/>
    <property type="project" value="InterPro"/>
</dbReference>
<evidence type="ECO:0000256" key="6">
    <source>
        <dbReference type="ARBA" id="ARBA00023136"/>
    </source>
</evidence>
<dbReference type="InterPro" id="IPR028325">
    <property type="entry name" value="VG_K_chnl"/>
</dbReference>
<evidence type="ECO:0000256" key="4">
    <source>
        <dbReference type="ARBA" id="ARBA00022989"/>
    </source>
</evidence>
<evidence type="ECO:0000259" key="9">
    <source>
        <dbReference type="Pfam" id="PF07885"/>
    </source>
</evidence>
<keyword evidence="3 8" id="KW-0812">Transmembrane</keyword>
<evidence type="ECO:0000256" key="8">
    <source>
        <dbReference type="SAM" id="Phobius"/>
    </source>
</evidence>
<dbReference type="PANTHER" id="PTHR11537:SF254">
    <property type="entry name" value="POTASSIUM VOLTAGE-GATED CHANNEL PROTEIN SHAB"/>
    <property type="match status" value="1"/>
</dbReference>
<accession>A0A166C018</accession>
<dbReference type="Pfam" id="PF07885">
    <property type="entry name" value="Ion_trans_2"/>
    <property type="match status" value="1"/>
</dbReference>
<dbReference type="Gene3D" id="1.10.287.70">
    <property type="match status" value="1"/>
</dbReference>
<evidence type="ECO:0000256" key="5">
    <source>
        <dbReference type="ARBA" id="ARBA00023065"/>
    </source>
</evidence>
<dbReference type="PRINTS" id="PR00169">
    <property type="entry name" value="KCHANNEL"/>
</dbReference>
<dbReference type="InterPro" id="IPR013099">
    <property type="entry name" value="K_chnl_dom"/>
</dbReference>
<evidence type="ECO:0000313" key="10">
    <source>
        <dbReference type="EMBL" id="KZX13989.1"/>
    </source>
</evidence>
<feature type="transmembrane region" description="Helical" evidence="8">
    <location>
        <begin position="7"/>
        <end position="29"/>
    </location>
</feature>
<evidence type="ECO:0000256" key="1">
    <source>
        <dbReference type="ARBA" id="ARBA00004141"/>
    </source>
</evidence>
<feature type="transmembrane region" description="Helical" evidence="8">
    <location>
        <begin position="72"/>
        <end position="92"/>
    </location>
</feature>
<dbReference type="Proteomes" id="UP000077066">
    <property type="component" value="Unassembled WGS sequence"/>
</dbReference>
<comment type="caution">
    <text evidence="10">The sequence shown here is derived from an EMBL/GenBank/DDBJ whole genome shotgun (WGS) entry which is preliminary data.</text>
</comment>
<dbReference type="PANTHER" id="PTHR11537">
    <property type="entry name" value="VOLTAGE-GATED POTASSIUM CHANNEL"/>
    <property type="match status" value="1"/>
</dbReference>
<feature type="domain" description="Potassium channel" evidence="9">
    <location>
        <begin position="138"/>
        <end position="193"/>
    </location>
</feature>
<dbReference type="PATRIC" id="fig|55758.3.peg.1092"/>
<feature type="transmembrane region" description="Helical" evidence="8">
    <location>
        <begin position="135"/>
        <end position="152"/>
    </location>
</feature>
<dbReference type="RefSeq" id="WP_066971996.1">
    <property type="nucleotide sequence ID" value="NZ_LWMT01000191.1"/>
</dbReference>
<keyword evidence="5" id="KW-0406">Ion transport</keyword>
<keyword evidence="7" id="KW-0407">Ion channel</keyword>
<dbReference type="SUPFAM" id="SSF81324">
    <property type="entry name" value="Voltage-gated potassium channels"/>
    <property type="match status" value="1"/>
</dbReference>
<feature type="transmembrane region" description="Helical" evidence="8">
    <location>
        <begin position="35"/>
        <end position="56"/>
    </location>
</feature>
<dbReference type="OrthoDB" id="78352at2157"/>
<organism evidence="10 11">
    <name type="scientific">Methanobrevibacter filiformis</name>
    <dbReference type="NCBI Taxonomy" id="55758"/>
    <lineage>
        <taxon>Archaea</taxon>
        <taxon>Methanobacteriati</taxon>
        <taxon>Methanobacteriota</taxon>
        <taxon>Methanomada group</taxon>
        <taxon>Methanobacteria</taxon>
        <taxon>Methanobacteriales</taxon>
        <taxon>Methanobacteriaceae</taxon>
        <taxon>Methanobrevibacter</taxon>
    </lineage>
</organism>
<evidence type="ECO:0000256" key="3">
    <source>
        <dbReference type="ARBA" id="ARBA00022692"/>
    </source>
</evidence>
<keyword evidence="6 8" id="KW-0472">Membrane</keyword>
<reference evidence="10 11" key="1">
    <citation type="submission" date="2016-04" db="EMBL/GenBank/DDBJ databases">
        <title>Genome sequence of Methanobrevibacter filiformis DSM 11501.</title>
        <authorList>
            <person name="Poehlein A."/>
            <person name="Seedorf H."/>
            <person name="Daniel R."/>
        </authorList>
    </citation>
    <scope>NUCLEOTIDE SEQUENCE [LARGE SCALE GENOMIC DNA]</scope>
    <source>
        <strain evidence="10 11">DSM 11501</strain>
    </source>
</reference>
<dbReference type="InterPro" id="IPR027359">
    <property type="entry name" value="Volt_channel_dom_sf"/>
</dbReference>
<comment type="subcellular location">
    <subcellularLocation>
        <location evidence="1">Membrane</location>
        <topology evidence="1">Multi-pass membrane protein</topology>
    </subcellularLocation>
</comment>
<dbReference type="GO" id="GO:0008076">
    <property type="term" value="C:voltage-gated potassium channel complex"/>
    <property type="evidence" value="ECO:0007669"/>
    <property type="project" value="InterPro"/>
</dbReference>
<dbReference type="STRING" id="55758.MBFIL_09540"/>
<evidence type="ECO:0000256" key="7">
    <source>
        <dbReference type="ARBA" id="ARBA00023303"/>
    </source>
</evidence>
<proteinExistence type="predicted"/>
<dbReference type="EMBL" id="LWMT01000191">
    <property type="protein sequence ID" value="KZX13989.1"/>
    <property type="molecule type" value="Genomic_DNA"/>
</dbReference>
<keyword evidence="2" id="KW-0813">Transport</keyword>
<name>A0A166C018_9EURY</name>
<evidence type="ECO:0000256" key="2">
    <source>
        <dbReference type="ARBA" id="ARBA00022448"/>
    </source>
</evidence>